<reference evidence="2" key="1">
    <citation type="submission" date="2023-06" db="EMBL/GenBank/DDBJ databases">
        <authorList>
            <consortium name="Lawrence Berkeley National Laboratory"/>
            <person name="Ahrendt S."/>
            <person name="Sahu N."/>
            <person name="Indic B."/>
            <person name="Wong-Bajracharya J."/>
            <person name="Merenyi Z."/>
            <person name="Ke H.-M."/>
            <person name="Monk M."/>
            <person name="Kocsube S."/>
            <person name="Drula E."/>
            <person name="Lipzen A."/>
            <person name="Balint B."/>
            <person name="Henrissat B."/>
            <person name="Andreopoulos B."/>
            <person name="Martin F.M."/>
            <person name="Harder C.B."/>
            <person name="Rigling D."/>
            <person name="Ford K.L."/>
            <person name="Foster G.D."/>
            <person name="Pangilinan J."/>
            <person name="Papanicolaou A."/>
            <person name="Barry K."/>
            <person name="LaButti K."/>
            <person name="Viragh M."/>
            <person name="Koriabine M."/>
            <person name="Yan M."/>
            <person name="Riley R."/>
            <person name="Champramary S."/>
            <person name="Plett K.L."/>
            <person name="Tsai I.J."/>
            <person name="Slot J."/>
            <person name="Sipos G."/>
            <person name="Plett J."/>
            <person name="Nagy L.G."/>
            <person name="Grigoriev I.V."/>
        </authorList>
    </citation>
    <scope>NUCLEOTIDE SEQUENCE</scope>
    <source>
        <strain evidence="2">HWK02</strain>
    </source>
</reference>
<dbReference type="AlphaFoldDB" id="A0AA39Q447"/>
<keyword evidence="1" id="KW-0175">Coiled coil</keyword>
<evidence type="ECO:0000313" key="3">
    <source>
        <dbReference type="Proteomes" id="UP001175228"/>
    </source>
</evidence>
<dbReference type="InterPro" id="IPR032675">
    <property type="entry name" value="LRR_dom_sf"/>
</dbReference>
<name>A0AA39Q447_9AGAR</name>
<accession>A0AA39Q447</accession>
<evidence type="ECO:0000256" key="1">
    <source>
        <dbReference type="SAM" id="Coils"/>
    </source>
</evidence>
<evidence type="ECO:0008006" key="4">
    <source>
        <dbReference type="Google" id="ProtNLM"/>
    </source>
</evidence>
<keyword evidence="3" id="KW-1185">Reference proteome</keyword>
<gene>
    <name evidence="2" type="ORF">EDD18DRAFT_1173297</name>
</gene>
<protein>
    <recommendedName>
        <fullName evidence="4">F-box domain-containing protein</fullName>
    </recommendedName>
</protein>
<proteinExistence type="predicted"/>
<comment type="caution">
    <text evidence="2">The sequence shown here is derived from an EMBL/GenBank/DDBJ whole genome shotgun (WGS) entry which is preliminary data.</text>
</comment>
<sequence length="585" mass="65934">MSASNWMPCTGCSCPNHHIPPPNAFSENNPFMNMDLTRLMCSNDQPSPDEAKAIRGMISQHEQHVAITDLRISALGDFCQDMASIISKADEMIAALRGERERALMEIKEKRRLLSAVRRVPSELLFQIFRETIEFPIKVSQSDRDVIWWDFTPVRFSLWTIELVSRSWRTVSLSFPELWSHVNIMITKEGFAEGEYSLIRRLGFQLARSQQSSLSVSICDSDYPNYTKLPSSLEMLLFSASARLRELHLCMNAEMFSNIPSLKLSLPSLEIFSILCTNALEISNYSDLQVICNAPKLHDLTFIDVVDPAESFTFPWAQITCCSISCAYDKEEGLGPDPSRFLEVLALMANLTSCDLVCETYSTELEAEPVACTKLQDFTLTSWPCRKAIPQLFSKLLLPSLSVFKAKFSVGRFKPDPEDTFRSIRHAINVSRSPLTTLEVEHGLIAEEDLLSILRTTPTLESLRLVDVGPNAITDQTLDELTVRPNEDFITPRLSSLHLVVEVEFTPQKFVAMAESRSKGLLGVDHLKYINICWVTNKDDLSEKEAAGVIILSALNTYRLRSEGLEFILTTRESLAFDSENESEG</sequence>
<dbReference type="Gene3D" id="3.80.10.10">
    <property type="entry name" value="Ribonuclease Inhibitor"/>
    <property type="match status" value="1"/>
</dbReference>
<feature type="coiled-coil region" evidence="1">
    <location>
        <begin position="86"/>
        <end position="113"/>
    </location>
</feature>
<evidence type="ECO:0000313" key="2">
    <source>
        <dbReference type="EMBL" id="KAK0494976.1"/>
    </source>
</evidence>
<dbReference type="Proteomes" id="UP001175228">
    <property type="component" value="Unassembled WGS sequence"/>
</dbReference>
<dbReference type="EMBL" id="JAUEPU010000019">
    <property type="protein sequence ID" value="KAK0494976.1"/>
    <property type="molecule type" value="Genomic_DNA"/>
</dbReference>
<organism evidence="2 3">
    <name type="scientific">Armillaria luteobubalina</name>
    <dbReference type="NCBI Taxonomy" id="153913"/>
    <lineage>
        <taxon>Eukaryota</taxon>
        <taxon>Fungi</taxon>
        <taxon>Dikarya</taxon>
        <taxon>Basidiomycota</taxon>
        <taxon>Agaricomycotina</taxon>
        <taxon>Agaricomycetes</taxon>
        <taxon>Agaricomycetidae</taxon>
        <taxon>Agaricales</taxon>
        <taxon>Marasmiineae</taxon>
        <taxon>Physalacriaceae</taxon>
        <taxon>Armillaria</taxon>
    </lineage>
</organism>